<protein>
    <recommendedName>
        <fullName evidence="4">Protein PHYTOCHROME KINASE SUBSTRATE 1-like</fullName>
    </recommendedName>
</protein>
<comment type="caution">
    <text evidence="2">The sequence shown here is derived from an EMBL/GenBank/DDBJ whole genome shotgun (WGS) entry which is preliminary data.</text>
</comment>
<evidence type="ECO:0000313" key="3">
    <source>
        <dbReference type="Proteomes" id="UP000326396"/>
    </source>
</evidence>
<name>A0A5N6LQK1_9ASTR</name>
<dbReference type="PANTHER" id="PTHR33781:SF21">
    <property type="entry name" value="PROTEIN PHYTOCHROME KINASE SUBSTRATE 1-LIKE"/>
    <property type="match status" value="1"/>
</dbReference>
<dbReference type="AlphaFoldDB" id="A0A5N6LQK1"/>
<feature type="region of interest" description="Disordered" evidence="1">
    <location>
        <begin position="136"/>
        <end position="158"/>
    </location>
</feature>
<evidence type="ECO:0000313" key="2">
    <source>
        <dbReference type="EMBL" id="KAD2393678.1"/>
    </source>
</evidence>
<proteinExistence type="predicted"/>
<gene>
    <name evidence="2" type="ORF">E3N88_40655</name>
</gene>
<dbReference type="GO" id="GO:0009638">
    <property type="term" value="P:phototropism"/>
    <property type="evidence" value="ECO:0007669"/>
    <property type="project" value="InterPro"/>
</dbReference>
<dbReference type="EMBL" id="SZYD01000019">
    <property type="protein sequence ID" value="KAD2393678.1"/>
    <property type="molecule type" value="Genomic_DNA"/>
</dbReference>
<accession>A0A5N6LQK1</accession>
<feature type="compositionally biased region" description="Low complexity" evidence="1">
    <location>
        <begin position="83"/>
        <end position="92"/>
    </location>
</feature>
<sequence>MIALKPSFSYANNHAIEERFARNVNKNKVEDNELGIFEAEKYFKGVIDEERLKTSNHGVHCGSNRPQDKHEEPCPMPKPKPPSSVRSESSWNSRRGLLVSNGLNGSNNTKKISVKSLLASLGCKCSDKGSVKITEAKQPVKGGDSGQKTKPLSSKRAGEDVTIKREDCFTFPVLNPSTADVKLIKLPEVKREKGCLETKLTMFNWDGVAPRAENNDTGSDRSSDLFELESFSTNENSMFLAQQETENMFLAQQETENNMYEPSEASVDWSVVTASMADFSTPEDLVVKRNVKGSGILSGCTSLKAVRVSGDEHRVTGGGVSLARQEWCSRFDSTTPVAKIQANTKLICSGSGSGLHISQKGFDLARTHASSYLYRKQ</sequence>
<evidence type="ECO:0000256" key="1">
    <source>
        <dbReference type="SAM" id="MobiDB-lite"/>
    </source>
</evidence>
<dbReference type="OrthoDB" id="1916150at2759"/>
<reference evidence="2 3" key="1">
    <citation type="submission" date="2019-05" db="EMBL/GenBank/DDBJ databases">
        <title>Mikania micrantha, genome provides insights into the molecular mechanism of rapid growth.</title>
        <authorList>
            <person name="Liu B."/>
        </authorList>
    </citation>
    <scope>NUCLEOTIDE SEQUENCE [LARGE SCALE GENOMIC DNA]</scope>
    <source>
        <strain evidence="2">NLD-2019</strain>
        <tissue evidence="2">Leaf</tissue>
    </source>
</reference>
<evidence type="ECO:0008006" key="4">
    <source>
        <dbReference type="Google" id="ProtNLM"/>
    </source>
</evidence>
<dbReference type="PANTHER" id="PTHR33781">
    <property type="entry name" value="PROTEIN PHYTOCHROME KINASE SUBSTRATE 1-RELATED"/>
    <property type="match status" value="1"/>
</dbReference>
<organism evidence="2 3">
    <name type="scientific">Mikania micrantha</name>
    <name type="common">bitter vine</name>
    <dbReference type="NCBI Taxonomy" id="192012"/>
    <lineage>
        <taxon>Eukaryota</taxon>
        <taxon>Viridiplantae</taxon>
        <taxon>Streptophyta</taxon>
        <taxon>Embryophyta</taxon>
        <taxon>Tracheophyta</taxon>
        <taxon>Spermatophyta</taxon>
        <taxon>Magnoliopsida</taxon>
        <taxon>eudicotyledons</taxon>
        <taxon>Gunneridae</taxon>
        <taxon>Pentapetalae</taxon>
        <taxon>asterids</taxon>
        <taxon>campanulids</taxon>
        <taxon>Asterales</taxon>
        <taxon>Asteraceae</taxon>
        <taxon>Asteroideae</taxon>
        <taxon>Heliantheae alliance</taxon>
        <taxon>Eupatorieae</taxon>
        <taxon>Mikania</taxon>
    </lineage>
</organism>
<dbReference type="InterPro" id="IPR039615">
    <property type="entry name" value="PKS"/>
</dbReference>
<feature type="region of interest" description="Disordered" evidence="1">
    <location>
        <begin position="56"/>
        <end position="92"/>
    </location>
</feature>
<keyword evidence="3" id="KW-1185">Reference proteome</keyword>
<dbReference type="Proteomes" id="UP000326396">
    <property type="component" value="Linkage Group LG9"/>
</dbReference>